<dbReference type="PROSITE" id="PS51819">
    <property type="entry name" value="VOC"/>
    <property type="match status" value="1"/>
</dbReference>
<name>A0A2I1REJ3_9ACTN</name>
<evidence type="ECO:0000313" key="5">
    <source>
        <dbReference type="EMBL" id="PKZ67558.1"/>
    </source>
</evidence>
<evidence type="ECO:0000313" key="6">
    <source>
        <dbReference type="Proteomes" id="UP000234662"/>
    </source>
</evidence>
<dbReference type="InterPro" id="IPR029068">
    <property type="entry name" value="Glyas_Bleomycin-R_OHBP_Dase"/>
</dbReference>
<gene>
    <name evidence="5" type="ORF">CYJ73_02555</name>
</gene>
<dbReference type="Gene3D" id="3.10.180.10">
    <property type="entry name" value="2,3-Dihydroxybiphenyl 1,2-Dioxygenase, domain 1"/>
    <property type="match status" value="1"/>
</dbReference>
<evidence type="ECO:0000256" key="3">
    <source>
        <dbReference type="ARBA" id="ARBA00023251"/>
    </source>
</evidence>
<dbReference type="GO" id="GO:0046677">
    <property type="term" value="P:response to antibiotic"/>
    <property type="evidence" value="ECO:0007669"/>
    <property type="project" value="UniProtKB-KW"/>
</dbReference>
<dbReference type="SUPFAM" id="SSF54593">
    <property type="entry name" value="Glyoxalase/Bleomycin resistance protein/Dihydroxybiphenyl dioxygenase"/>
    <property type="match status" value="1"/>
</dbReference>
<evidence type="ECO:0000259" key="4">
    <source>
        <dbReference type="PROSITE" id="PS51819"/>
    </source>
</evidence>
<reference evidence="5 6" key="1">
    <citation type="submission" date="2017-12" db="EMBL/GenBank/DDBJ databases">
        <title>Phylogenetic diversity of female urinary microbiome.</title>
        <authorList>
            <person name="Thomas-White K."/>
            <person name="Wolfe A.J."/>
        </authorList>
    </citation>
    <scope>NUCLEOTIDE SEQUENCE [LARGE SCALE GENOMIC DNA]</scope>
    <source>
        <strain evidence="5 6">UMB0777</strain>
    </source>
</reference>
<evidence type="ECO:0000256" key="2">
    <source>
        <dbReference type="ARBA" id="ARBA00021572"/>
    </source>
</evidence>
<dbReference type="EMBL" id="PKJC01000001">
    <property type="protein sequence ID" value="PKZ67558.1"/>
    <property type="molecule type" value="Genomic_DNA"/>
</dbReference>
<keyword evidence="3" id="KW-0046">Antibiotic resistance</keyword>
<dbReference type="AlphaFoldDB" id="A0A2I1REJ3"/>
<protein>
    <recommendedName>
        <fullName evidence="2">Bleomycin resistance protein</fullName>
    </recommendedName>
</protein>
<feature type="domain" description="VOC" evidence="4">
    <location>
        <begin position="57"/>
        <end position="175"/>
    </location>
</feature>
<evidence type="ECO:0000256" key="1">
    <source>
        <dbReference type="ARBA" id="ARBA00011051"/>
    </source>
</evidence>
<dbReference type="Pfam" id="PF19581">
    <property type="entry name" value="Glyoxalase_7"/>
    <property type="match status" value="1"/>
</dbReference>
<comment type="caution">
    <text evidence="5">The sequence shown here is derived from an EMBL/GenBank/DDBJ whole genome shotgun (WGS) entry which is preliminary data.</text>
</comment>
<dbReference type="InterPro" id="IPR000335">
    <property type="entry name" value="Bleomycin-R"/>
</dbReference>
<accession>A0A2I1REJ3</accession>
<organism evidence="5 6">
    <name type="scientific">Gordonia terrae</name>
    <dbReference type="NCBI Taxonomy" id="2055"/>
    <lineage>
        <taxon>Bacteria</taxon>
        <taxon>Bacillati</taxon>
        <taxon>Actinomycetota</taxon>
        <taxon>Actinomycetes</taxon>
        <taxon>Mycobacteriales</taxon>
        <taxon>Gordoniaceae</taxon>
        <taxon>Gordonia</taxon>
    </lineage>
</organism>
<dbReference type="RefSeq" id="WP_101818907.1">
    <property type="nucleotide sequence ID" value="NZ_PKJC01000001.1"/>
</dbReference>
<dbReference type="InterPro" id="IPR037523">
    <property type="entry name" value="VOC_core"/>
</dbReference>
<proteinExistence type="inferred from homology"/>
<dbReference type="Proteomes" id="UP000234662">
    <property type="component" value="Unassembled WGS sequence"/>
</dbReference>
<comment type="similarity">
    <text evidence="1">Belongs to the bleomycin resistance protein family.</text>
</comment>
<sequence length="176" mass="19410">MTPSNVADARRAAQALRNSLALNGFPEPTDPQALEILSHTAGYPDWTSYSAALTAARPLFAVPVLRIFDVAAARRFYCEYLGCEVLFEHRFADDLPLYLRVCRGEIELDLSEHHGDGTPGSVVWIDATGLDALHGELRSRDHLTSIRPGIDRSAPGGPTMELIDPFHNVLRICESR</sequence>